<dbReference type="InterPro" id="IPR011697">
    <property type="entry name" value="Peptidase_C26"/>
</dbReference>
<accession>A0ABW8RSD4</accession>
<evidence type="ECO:0000313" key="1">
    <source>
        <dbReference type="EMBL" id="MFL0161618.1"/>
    </source>
</evidence>
<evidence type="ECO:0000313" key="2">
    <source>
        <dbReference type="Proteomes" id="UP001623558"/>
    </source>
</evidence>
<dbReference type="Proteomes" id="UP001623558">
    <property type="component" value="Unassembled WGS sequence"/>
</dbReference>
<sequence length="240" mass="27151">MKIRLGISFSSTNFQNYLRWFDPEVHAGKVELLELKAESSTLSDFESCDGFVLSGGCDIDTALYQGEANYPHKPEEFETERDHFEVSIYLFAKEHQKPLLGICRGMQLVQVVEGGKLIQDLGDEANLIHKKSGNTDRKHSIQVHEGSLLASISQQSSGEVNSAHHQAIDPNQLGNNLFISAWSTDTHSPEALEYQNKQDQSFMLCVQWHPERMEEKEKSPFSENIKQSFLASINHKICKL</sequence>
<keyword evidence="2" id="KW-1185">Reference proteome</keyword>
<dbReference type="RefSeq" id="WP_406750030.1">
    <property type="nucleotide sequence ID" value="NZ_JBEWZH010000002.1"/>
</dbReference>
<keyword evidence="1" id="KW-0378">Hydrolase</keyword>
<dbReference type="PROSITE" id="PS51273">
    <property type="entry name" value="GATASE_TYPE_1"/>
    <property type="match status" value="1"/>
</dbReference>
<dbReference type="GO" id="GO:0016787">
    <property type="term" value="F:hydrolase activity"/>
    <property type="evidence" value="ECO:0007669"/>
    <property type="project" value="UniProtKB-KW"/>
</dbReference>
<proteinExistence type="predicted"/>
<dbReference type="PANTHER" id="PTHR43235">
    <property type="entry name" value="GLUTAMINE AMIDOTRANSFERASE PB2B2.05-RELATED"/>
    <property type="match status" value="1"/>
</dbReference>
<name>A0ABW8RSD4_9BACT</name>
<organism evidence="1 2">
    <name type="scientific">Aquirufa salirivi</name>
    <dbReference type="NCBI Taxonomy" id="3104729"/>
    <lineage>
        <taxon>Bacteria</taxon>
        <taxon>Pseudomonadati</taxon>
        <taxon>Bacteroidota</taxon>
        <taxon>Cytophagia</taxon>
        <taxon>Cytophagales</taxon>
        <taxon>Flectobacillaceae</taxon>
        <taxon>Aquirufa</taxon>
    </lineage>
</organism>
<dbReference type="Gene3D" id="3.40.50.880">
    <property type="match status" value="1"/>
</dbReference>
<comment type="caution">
    <text evidence="1">The sequence shown here is derived from an EMBL/GenBank/DDBJ whole genome shotgun (WGS) entry which is preliminary data.</text>
</comment>
<gene>
    <name evidence="1" type="ORF">U0R11_04365</name>
</gene>
<dbReference type="InterPro" id="IPR029062">
    <property type="entry name" value="Class_I_gatase-like"/>
</dbReference>
<dbReference type="PANTHER" id="PTHR43235:SF1">
    <property type="entry name" value="GLUTAMINE AMIDOTRANSFERASE PB2B2.05-RELATED"/>
    <property type="match status" value="1"/>
</dbReference>
<dbReference type="Pfam" id="PF07722">
    <property type="entry name" value="Peptidase_C26"/>
    <property type="match status" value="1"/>
</dbReference>
<dbReference type="InterPro" id="IPR044668">
    <property type="entry name" value="PuuD-like"/>
</dbReference>
<protein>
    <submittedName>
        <fullName evidence="1">Gamma-glutamyl-gamma-aminobutyrate hydrolase family protein</fullName>
    </submittedName>
</protein>
<dbReference type="EMBL" id="JBEWZH010000002">
    <property type="protein sequence ID" value="MFL0161618.1"/>
    <property type="molecule type" value="Genomic_DNA"/>
</dbReference>
<dbReference type="SUPFAM" id="SSF52317">
    <property type="entry name" value="Class I glutamine amidotransferase-like"/>
    <property type="match status" value="1"/>
</dbReference>
<reference evidence="1 2" key="1">
    <citation type="submission" date="2024-07" db="EMBL/GenBank/DDBJ databases">
        <authorList>
            <person name="Pitt A."/>
            <person name="Hahn M.W."/>
        </authorList>
    </citation>
    <scope>NUCLEOTIDE SEQUENCE [LARGE SCALE GENOMIC DNA]</scope>
    <source>
        <strain evidence="1 2">1-SAACH-A3</strain>
    </source>
</reference>